<dbReference type="InterPro" id="IPR043760">
    <property type="entry name" value="PycTM_dom"/>
</dbReference>
<keyword evidence="11" id="KW-1185">Reference proteome</keyword>
<dbReference type="Proteomes" id="UP001494902">
    <property type="component" value="Unassembled WGS sequence"/>
</dbReference>
<feature type="domain" description="Pycsar effector protein" evidence="9">
    <location>
        <begin position="25"/>
        <end position="161"/>
    </location>
</feature>
<dbReference type="Pfam" id="PF18967">
    <property type="entry name" value="PycTM"/>
    <property type="match status" value="1"/>
</dbReference>
<evidence type="ECO:0000259" key="9">
    <source>
        <dbReference type="Pfam" id="PF18967"/>
    </source>
</evidence>
<comment type="subcellular location">
    <subcellularLocation>
        <location evidence="1">Cell membrane</location>
    </subcellularLocation>
</comment>
<comment type="caution">
    <text evidence="10">The sequence shown here is derived from an EMBL/GenBank/DDBJ whole genome shotgun (WGS) entry which is preliminary data.</text>
</comment>
<sequence length="170" mass="17399">MTGDTASPDTAPALERDLDIGLSVAAEVNRVVVAMDTKAGFLLATQGVVLAATASALRPGAEMSTARGGGIAVLLLAVGAMALVLAVLWPRTHGPAPRWVTFAGFASGAAVPARPNAAVLADQAWLQVSSLAEIARRKLRWFRAALIVASAELAGFVLWLTLGADLASTT</sequence>
<keyword evidence="7 8" id="KW-0472">Membrane</keyword>
<evidence type="ECO:0000256" key="6">
    <source>
        <dbReference type="ARBA" id="ARBA00023118"/>
    </source>
</evidence>
<evidence type="ECO:0000256" key="2">
    <source>
        <dbReference type="ARBA" id="ARBA00022475"/>
    </source>
</evidence>
<evidence type="ECO:0000256" key="5">
    <source>
        <dbReference type="ARBA" id="ARBA00022989"/>
    </source>
</evidence>
<dbReference type="RefSeq" id="WP_349299547.1">
    <property type="nucleotide sequence ID" value="NZ_JBEDNQ010000007.1"/>
</dbReference>
<evidence type="ECO:0000313" key="10">
    <source>
        <dbReference type="EMBL" id="MEQ3552487.1"/>
    </source>
</evidence>
<evidence type="ECO:0000256" key="1">
    <source>
        <dbReference type="ARBA" id="ARBA00004236"/>
    </source>
</evidence>
<keyword evidence="6" id="KW-0051">Antiviral defense</keyword>
<evidence type="ECO:0000313" key="11">
    <source>
        <dbReference type="Proteomes" id="UP001494902"/>
    </source>
</evidence>
<name>A0ABV1KFX2_9PSEU</name>
<reference evidence="10 11" key="1">
    <citation type="submission" date="2024-03" db="EMBL/GenBank/DDBJ databases">
        <title>Draft genome sequence of Pseudonocardia nematodicida JCM 31783.</title>
        <authorList>
            <person name="Butdee W."/>
            <person name="Duangmal K."/>
        </authorList>
    </citation>
    <scope>NUCLEOTIDE SEQUENCE [LARGE SCALE GENOMIC DNA]</scope>
    <source>
        <strain evidence="10 11">JCM 31783</strain>
    </source>
</reference>
<protein>
    <recommendedName>
        <fullName evidence="9">Pycsar effector protein domain-containing protein</fullName>
    </recommendedName>
</protein>
<evidence type="ECO:0000256" key="8">
    <source>
        <dbReference type="SAM" id="Phobius"/>
    </source>
</evidence>
<feature type="transmembrane region" description="Helical" evidence="8">
    <location>
        <begin position="39"/>
        <end position="57"/>
    </location>
</feature>
<proteinExistence type="predicted"/>
<feature type="transmembrane region" description="Helical" evidence="8">
    <location>
        <begin position="69"/>
        <end position="89"/>
    </location>
</feature>
<gene>
    <name evidence="10" type="ORF">WIS52_18590</name>
</gene>
<keyword evidence="5 8" id="KW-1133">Transmembrane helix</keyword>
<dbReference type="EMBL" id="JBEDNQ010000007">
    <property type="protein sequence ID" value="MEQ3552487.1"/>
    <property type="molecule type" value="Genomic_DNA"/>
</dbReference>
<evidence type="ECO:0000256" key="4">
    <source>
        <dbReference type="ARBA" id="ARBA00022741"/>
    </source>
</evidence>
<keyword evidence="3 8" id="KW-0812">Transmembrane</keyword>
<evidence type="ECO:0000256" key="7">
    <source>
        <dbReference type="ARBA" id="ARBA00023136"/>
    </source>
</evidence>
<organism evidence="10 11">
    <name type="scientific">Pseudonocardia nematodicida</name>
    <dbReference type="NCBI Taxonomy" id="1206997"/>
    <lineage>
        <taxon>Bacteria</taxon>
        <taxon>Bacillati</taxon>
        <taxon>Actinomycetota</taxon>
        <taxon>Actinomycetes</taxon>
        <taxon>Pseudonocardiales</taxon>
        <taxon>Pseudonocardiaceae</taxon>
        <taxon>Pseudonocardia</taxon>
    </lineage>
</organism>
<feature type="transmembrane region" description="Helical" evidence="8">
    <location>
        <begin position="141"/>
        <end position="162"/>
    </location>
</feature>
<keyword evidence="2" id="KW-1003">Cell membrane</keyword>
<accession>A0ABV1KFX2</accession>
<keyword evidence="4" id="KW-0547">Nucleotide-binding</keyword>
<evidence type="ECO:0000256" key="3">
    <source>
        <dbReference type="ARBA" id="ARBA00022692"/>
    </source>
</evidence>